<gene>
    <name evidence="2" type="ORF">UCRPA7_8797</name>
</gene>
<dbReference type="KEGG" id="tmn:UCRPA7_8797"/>
<dbReference type="eggNOG" id="ENOG502T11M">
    <property type="taxonomic scope" value="Eukaryota"/>
</dbReference>
<dbReference type="HOGENOM" id="CLU_1653375_0_0_1"/>
<protein>
    <submittedName>
        <fullName evidence="2">Uncharacterized protein</fullName>
    </submittedName>
</protein>
<feature type="compositionally biased region" description="Basic residues" evidence="1">
    <location>
        <begin position="121"/>
        <end position="130"/>
    </location>
</feature>
<dbReference type="Proteomes" id="UP000014074">
    <property type="component" value="Unassembled WGS sequence"/>
</dbReference>
<dbReference type="EMBL" id="KB933378">
    <property type="protein sequence ID" value="EON95692.1"/>
    <property type="molecule type" value="Genomic_DNA"/>
</dbReference>
<name>R8B8T7_PHAM7</name>
<accession>R8B8T7</accession>
<dbReference type="OrthoDB" id="5403747at2759"/>
<evidence type="ECO:0000256" key="1">
    <source>
        <dbReference type="SAM" id="MobiDB-lite"/>
    </source>
</evidence>
<sequence>MSDNSNKKGGSTKLASLTARELELAGLVFQCFDGAFPKINYEKLADIAGFKNAQSASACWGPVKKKLMALGQAAAKDASNGDQDGADTGGLTPSKAKASPRKRKTKAENDENGDASSPATKKPRAKKAAKATKAPVDNQDNDEDDNEVVKDEEQGPDGAV</sequence>
<proteinExistence type="predicted"/>
<dbReference type="GeneID" id="19329683"/>
<feature type="region of interest" description="Disordered" evidence="1">
    <location>
        <begin position="71"/>
        <end position="160"/>
    </location>
</feature>
<dbReference type="AlphaFoldDB" id="R8B8T7"/>
<reference evidence="3" key="1">
    <citation type="journal article" date="2013" name="Genome Announc.">
        <title>Draft genome sequence of the ascomycete Phaeoacremonium aleophilum strain UCR-PA7, a causal agent of the esca disease complex in grapevines.</title>
        <authorList>
            <person name="Blanco-Ulate B."/>
            <person name="Rolshausen P."/>
            <person name="Cantu D."/>
        </authorList>
    </citation>
    <scope>NUCLEOTIDE SEQUENCE [LARGE SCALE GENOMIC DNA]</scope>
    <source>
        <strain evidence="3">UCR-PA7</strain>
    </source>
</reference>
<evidence type="ECO:0000313" key="2">
    <source>
        <dbReference type="EMBL" id="EON95692.1"/>
    </source>
</evidence>
<evidence type="ECO:0000313" key="3">
    <source>
        <dbReference type="Proteomes" id="UP000014074"/>
    </source>
</evidence>
<dbReference type="RefSeq" id="XP_007919498.1">
    <property type="nucleotide sequence ID" value="XM_007921307.1"/>
</dbReference>
<organism evidence="2 3">
    <name type="scientific">Phaeoacremonium minimum (strain UCR-PA7)</name>
    <name type="common">Esca disease fungus</name>
    <name type="synonym">Togninia minima</name>
    <dbReference type="NCBI Taxonomy" id="1286976"/>
    <lineage>
        <taxon>Eukaryota</taxon>
        <taxon>Fungi</taxon>
        <taxon>Dikarya</taxon>
        <taxon>Ascomycota</taxon>
        <taxon>Pezizomycotina</taxon>
        <taxon>Sordariomycetes</taxon>
        <taxon>Sordariomycetidae</taxon>
        <taxon>Togniniales</taxon>
        <taxon>Togniniaceae</taxon>
        <taxon>Phaeoacremonium</taxon>
    </lineage>
</organism>
<keyword evidence="3" id="KW-1185">Reference proteome</keyword>